<organism evidence="2 3">
    <name type="scientific">Pleurodeles waltl</name>
    <name type="common">Iberian ribbed newt</name>
    <dbReference type="NCBI Taxonomy" id="8319"/>
    <lineage>
        <taxon>Eukaryota</taxon>
        <taxon>Metazoa</taxon>
        <taxon>Chordata</taxon>
        <taxon>Craniata</taxon>
        <taxon>Vertebrata</taxon>
        <taxon>Euteleostomi</taxon>
        <taxon>Amphibia</taxon>
        <taxon>Batrachia</taxon>
        <taxon>Caudata</taxon>
        <taxon>Salamandroidea</taxon>
        <taxon>Salamandridae</taxon>
        <taxon>Pleurodelinae</taxon>
        <taxon>Pleurodeles</taxon>
    </lineage>
</organism>
<name>A0AAV7MAF6_PLEWA</name>
<proteinExistence type="predicted"/>
<dbReference type="Proteomes" id="UP001066276">
    <property type="component" value="Chromosome 10"/>
</dbReference>
<comment type="caution">
    <text evidence="2">The sequence shown here is derived from an EMBL/GenBank/DDBJ whole genome shotgun (WGS) entry which is preliminary data.</text>
</comment>
<evidence type="ECO:0000313" key="3">
    <source>
        <dbReference type="Proteomes" id="UP001066276"/>
    </source>
</evidence>
<sequence>MLRDQSRLPKRRDAKRGDYQGSGEEQAELYRADPHRPQAGLHQFVLDLLMPRMSPEEHKSVAIDITCVELHVALAQLQADKALGPKGFLVKFWCLEWPKTGQLLLEMFQEALERGKCLLIIELQKLWWY</sequence>
<evidence type="ECO:0000256" key="1">
    <source>
        <dbReference type="SAM" id="MobiDB-lite"/>
    </source>
</evidence>
<dbReference type="AlphaFoldDB" id="A0AAV7MAF6"/>
<gene>
    <name evidence="2" type="ORF">NDU88_005791</name>
</gene>
<reference evidence="2" key="1">
    <citation type="journal article" date="2022" name="bioRxiv">
        <title>Sequencing and chromosome-scale assembly of the giantPleurodeles waltlgenome.</title>
        <authorList>
            <person name="Brown T."/>
            <person name="Elewa A."/>
            <person name="Iarovenko S."/>
            <person name="Subramanian E."/>
            <person name="Araus A.J."/>
            <person name="Petzold A."/>
            <person name="Susuki M."/>
            <person name="Suzuki K.-i.T."/>
            <person name="Hayashi T."/>
            <person name="Toyoda A."/>
            <person name="Oliveira C."/>
            <person name="Osipova E."/>
            <person name="Leigh N.D."/>
            <person name="Simon A."/>
            <person name="Yun M.H."/>
        </authorList>
    </citation>
    <scope>NUCLEOTIDE SEQUENCE</scope>
    <source>
        <strain evidence="2">20211129_DDA</strain>
        <tissue evidence="2">Liver</tissue>
    </source>
</reference>
<dbReference type="EMBL" id="JANPWB010000014">
    <property type="protein sequence ID" value="KAJ1100710.1"/>
    <property type="molecule type" value="Genomic_DNA"/>
</dbReference>
<accession>A0AAV7MAF6</accession>
<evidence type="ECO:0000313" key="2">
    <source>
        <dbReference type="EMBL" id="KAJ1100710.1"/>
    </source>
</evidence>
<protein>
    <submittedName>
        <fullName evidence="2">Uncharacterized protein</fullName>
    </submittedName>
</protein>
<keyword evidence="3" id="KW-1185">Reference proteome</keyword>
<feature type="region of interest" description="Disordered" evidence="1">
    <location>
        <begin position="1"/>
        <end position="35"/>
    </location>
</feature>